<name>A0A7R9GXV2_TIMCR</name>
<protein>
    <submittedName>
        <fullName evidence="1">Uncharacterized protein</fullName>
    </submittedName>
</protein>
<evidence type="ECO:0000313" key="1">
    <source>
        <dbReference type="EMBL" id="CAD7400317.1"/>
    </source>
</evidence>
<proteinExistence type="predicted"/>
<gene>
    <name evidence="1" type="ORF">TCEB3V08_LOCUS5448</name>
</gene>
<accession>A0A7R9GXV2</accession>
<organism evidence="1">
    <name type="scientific">Timema cristinae</name>
    <name type="common">Walking stick</name>
    <dbReference type="NCBI Taxonomy" id="61476"/>
    <lineage>
        <taxon>Eukaryota</taxon>
        <taxon>Metazoa</taxon>
        <taxon>Ecdysozoa</taxon>
        <taxon>Arthropoda</taxon>
        <taxon>Hexapoda</taxon>
        <taxon>Insecta</taxon>
        <taxon>Pterygota</taxon>
        <taxon>Neoptera</taxon>
        <taxon>Polyneoptera</taxon>
        <taxon>Phasmatodea</taxon>
        <taxon>Timematodea</taxon>
        <taxon>Timematoidea</taxon>
        <taxon>Timematidae</taxon>
        <taxon>Timema</taxon>
    </lineage>
</organism>
<reference evidence="1" key="1">
    <citation type="submission" date="2020-11" db="EMBL/GenBank/DDBJ databases">
        <authorList>
            <person name="Tran Van P."/>
        </authorList>
    </citation>
    <scope>NUCLEOTIDE SEQUENCE</scope>
</reference>
<dbReference type="EMBL" id="OC318047">
    <property type="protein sequence ID" value="CAD7400317.1"/>
    <property type="molecule type" value="Genomic_DNA"/>
</dbReference>
<dbReference type="AlphaFoldDB" id="A0A7R9GXV2"/>
<sequence length="257" mass="28563">MSGQGQQLLGSLRLLLDSEVIWVTSFLDLSVCYWTVSSQHFNVTVAGLVLKTHCSEVKVVFRNIEVSSRRRKNLNGQLMRAATVRESGISFRKKPHPGNPTEIRTSITPSSAVELNTTSALANYATEAKQRPTDSHVSSNLSKLAPFWYSLRFARSPLQTCLPPSPHPLAPLIPQSSEKVAAYLLDKEGDRENKDRSQARLLRTERSRIESRLGVKEKCRRAKTKGGGVKKPLTPCEESTWTWLPSVGGLEQLSPVL</sequence>